<dbReference type="InterPro" id="IPR030390">
    <property type="entry name" value="MeTrfase_TrmA_AS"/>
</dbReference>
<evidence type="ECO:0000256" key="2">
    <source>
        <dbReference type="ARBA" id="ARBA00022679"/>
    </source>
</evidence>
<dbReference type="Pfam" id="PF05958">
    <property type="entry name" value="tRNA_U5-meth_tr"/>
    <property type="match status" value="1"/>
</dbReference>
<sequence>MQCSHFDAGRCGSCTLIKTPYDRQVADKHAHVADLLAGHDLSWLPAVTSAQTGFRNKAKMVVSGTLEEPILGLLDPGLGGVDLRDCPLYSTEMQNLLTQVRDFIIRVKIMPYDLQTRAGELKYVLVTESPDGQYMVRLVSRSQEPVTRIKKYLLQFLEQNPQVRVMTVNVQPHHKAILEGELEIILTAQETLPMAMPLRAAEPGVTLHLRPQSFFQTNTAVATQMYRQAQDWVAQKSPATVWDLFCGVGGFALSVAPHAANVTGIEISPSAIESAQFSASELGYGHVSFGAGDATAFSVGAGDSGPGETSQGQSRNGDLDAVAHPDLIIVNPPRRGIGPELATWLERSGIDTVIYSSCNAKSLAQDLAAMPSLRPVSGRLLDMFPNTAHYEVMVLLERAQ</sequence>
<dbReference type="Gene3D" id="2.40.50.1070">
    <property type="match status" value="1"/>
</dbReference>
<dbReference type="GO" id="GO:0070475">
    <property type="term" value="P:rRNA base methylation"/>
    <property type="evidence" value="ECO:0007669"/>
    <property type="project" value="TreeGrafter"/>
</dbReference>
<dbReference type="PROSITE" id="PS01230">
    <property type="entry name" value="TRMA_1"/>
    <property type="match status" value="1"/>
</dbReference>
<gene>
    <name evidence="6" type="ORF">V5R04_14960</name>
</gene>
<dbReference type="SUPFAM" id="SSF53335">
    <property type="entry name" value="S-adenosyl-L-methionine-dependent methyltransferases"/>
    <property type="match status" value="1"/>
</dbReference>
<keyword evidence="3 4" id="KW-0949">S-adenosyl-L-methionine</keyword>
<feature type="binding site" evidence="4">
    <location>
        <position position="245"/>
    </location>
    <ligand>
        <name>S-adenosyl-L-methionine</name>
        <dbReference type="ChEBI" id="CHEBI:59789"/>
    </ligand>
</feature>
<organism evidence="6">
    <name type="scientific">Jonesiaceae bacterium BS-20</name>
    <dbReference type="NCBI Taxonomy" id="3120821"/>
    <lineage>
        <taxon>Bacteria</taxon>
        <taxon>Bacillati</taxon>
        <taxon>Actinomycetota</taxon>
        <taxon>Actinomycetes</taxon>
        <taxon>Micrococcales</taxon>
        <taxon>Jonesiaceae</taxon>
    </lineage>
</organism>
<dbReference type="GO" id="GO:0070041">
    <property type="term" value="F:rRNA (uridine-C5-)-methyltransferase activity"/>
    <property type="evidence" value="ECO:0007669"/>
    <property type="project" value="TreeGrafter"/>
</dbReference>
<feature type="binding site" evidence="4">
    <location>
        <position position="266"/>
    </location>
    <ligand>
        <name>S-adenosyl-L-methionine</name>
        <dbReference type="ChEBI" id="CHEBI:59789"/>
    </ligand>
</feature>
<dbReference type="Gene3D" id="3.40.50.150">
    <property type="entry name" value="Vaccinia Virus protein VP39"/>
    <property type="match status" value="1"/>
</dbReference>
<dbReference type="PANTHER" id="PTHR11061">
    <property type="entry name" value="RNA M5U METHYLTRANSFERASE"/>
    <property type="match status" value="1"/>
</dbReference>
<comment type="similarity">
    <text evidence="4">Belongs to the class I-like SAM-binding methyltransferase superfamily. RNA M5U methyltransferase family.</text>
</comment>
<accession>A0AAU7DUJ9</accession>
<evidence type="ECO:0000256" key="1">
    <source>
        <dbReference type="ARBA" id="ARBA00022603"/>
    </source>
</evidence>
<evidence type="ECO:0000313" key="6">
    <source>
        <dbReference type="EMBL" id="XBH21488.1"/>
    </source>
</evidence>
<feature type="binding site" evidence="4">
    <location>
        <position position="216"/>
    </location>
    <ligand>
        <name>S-adenosyl-L-methionine</name>
        <dbReference type="ChEBI" id="CHEBI:59789"/>
    </ligand>
</feature>
<proteinExistence type="inferred from homology"/>
<feature type="binding site" evidence="4">
    <location>
        <position position="331"/>
    </location>
    <ligand>
        <name>S-adenosyl-L-methionine</name>
        <dbReference type="ChEBI" id="CHEBI:59789"/>
    </ligand>
</feature>
<dbReference type="PROSITE" id="PS51687">
    <property type="entry name" value="SAM_MT_RNA_M5U"/>
    <property type="match status" value="1"/>
</dbReference>
<dbReference type="EMBL" id="CP146203">
    <property type="protein sequence ID" value="XBH21488.1"/>
    <property type="molecule type" value="Genomic_DNA"/>
</dbReference>
<dbReference type="PANTHER" id="PTHR11061:SF30">
    <property type="entry name" value="TRNA (URACIL(54)-C(5))-METHYLTRANSFERASE"/>
    <property type="match status" value="1"/>
</dbReference>
<reference evidence="6" key="1">
    <citation type="submission" date="2024-02" db="EMBL/GenBank/DDBJ databases">
        <title>Tomenella chthoni gen. nov. sp. nov., a member of the family Jonesiaceae isolated from bat guano.</title>
        <authorList>
            <person name="Miller S.L."/>
            <person name="King J."/>
            <person name="Sankaranarayanan K."/>
            <person name="Lawson P.A."/>
        </authorList>
    </citation>
    <scope>NUCLEOTIDE SEQUENCE</scope>
    <source>
        <strain evidence="6">BS-20</strain>
    </source>
</reference>
<evidence type="ECO:0000256" key="5">
    <source>
        <dbReference type="PROSITE-ProRule" id="PRU10015"/>
    </source>
</evidence>
<evidence type="ECO:0000256" key="3">
    <source>
        <dbReference type="ARBA" id="ARBA00022691"/>
    </source>
</evidence>
<name>A0AAU7DUJ9_9MICO</name>
<dbReference type="InterPro" id="IPR029063">
    <property type="entry name" value="SAM-dependent_MTases_sf"/>
</dbReference>
<evidence type="ECO:0000256" key="4">
    <source>
        <dbReference type="PROSITE-ProRule" id="PRU01024"/>
    </source>
</evidence>
<dbReference type="CDD" id="cd02440">
    <property type="entry name" value="AdoMet_MTases"/>
    <property type="match status" value="1"/>
</dbReference>
<protein>
    <submittedName>
        <fullName evidence="6">Methyltransferase domain-containing protein</fullName>
    </submittedName>
</protein>
<dbReference type="AlphaFoldDB" id="A0AAU7DUJ9"/>
<feature type="active site" evidence="5">
    <location>
        <position position="358"/>
    </location>
</feature>
<dbReference type="InterPro" id="IPR010280">
    <property type="entry name" value="U5_MeTrfase_fam"/>
</dbReference>
<feature type="active site" description="Nucleophile" evidence="4">
    <location>
        <position position="358"/>
    </location>
</feature>
<keyword evidence="1 4" id="KW-0489">Methyltransferase</keyword>
<keyword evidence="2 4" id="KW-0808">Transferase</keyword>